<accession>A0ABT2VRE9</accession>
<evidence type="ECO:0000313" key="1">
    <source>
        <dbReference type="EMBL" id="MCU7555888.1"/>
    </source>
</evidence>
<dbReference type="EMBL" id="JAOTJC010000013">
    <property type="protein sequence ID" value="MCU7555888.1"/>
    <property type="molecule type" value="Genomic_DNA"/>
</dbReference>
<gene>
    <name evidence="1" type="ORF">OCL06_14960</name>
</gene>
<protein>
    <submittedName>
        <fullName evidence="1">Uncharacterized protein</fullName>
    </submittedName>
</protein>
<dbReference type="Proteomes" id="UP001209257">
    <property type="component" value="Unassembled WGS sequence"/>
</dbReference>
<organism evidence="1 2">
    <name type="scientific">Alteromonas salexigens</name>
    <dbReference type="NCBI Taxonomy" id="2982530"/>
    <lineage>
        <taxon>Bacteria</taxon>
        <taxon>Pseudomonadati</taxon>
        <taxon>Pseudomonadota</taxon>
        <taxon>Gammaproteobacteria</taxon>
        <taxon>Alteromonadales</taxon>
        <taxon>Alteromonadaceae</taxon>
        <taxon>Alteromonas/Salinimonas group</taxon>
        <taxon>Alteromonas</taxon>
    </lineage>
</organism>
<dbReference type="RefSeq" id="WP_262995998.1">
    <property type="nucleotide sequence ID" value="NZ_JAOTJC010000013.1"/>
</dbReference>
<proteinExistence type="predicted"/>
<reference evidence="2" key="1">
    <citation type="submission" date="2023-07" db="EMBL/GenBank/DDBJ databases">
        <title>Study on multiphase classification of strain Alteromonas salexigens isolated from the Yellow Sea.</title>
        <authorList>
            <person name="Sun L."/>
        </authorList>
    </citation>
    <scope>NUCLEOTIDE SEQUENCE [LARGE SCALE GENOMIC DNA]</scope>
    <source>
        <strain evidence="2">ASW11-19</strain>
    </source>
</reference>
<comment type="caution">
    <text evidence="1">The sequence shown here is derived from an EMBL/GenBank/DDBJ whole genome shotgun (WGS) entry which is preliminary data.</text>
</comment>
<keyword evidence="2" id="KW-1185">Reference proteome</keyword>
<sequence length="116" mass="13372">MDDDRRPERNSSFKEKIERLGYGNIIEVCETVDVDYIASLKIDGVICHSGMTGYDIVNHFAKKNNWPMMVYSGSVDSTPYLRQSGTGRPYFSIDSDYFEKVLPEFIERCQSIKREA</sequence>
<evidence type="ECO:0000313" key="2">
    <source>
        <dbReference type="Proteomes" id="UP001209257"/>
    </source>
</evidence>
<name>A0ABT2VRE9_9ALTE</name>